<dbReference type="AlphaFoldDB" id="A0A382ZC10"/>
<proteinExistence type="predicted"/>
<evidence type="ECO:0000313" key="1">
    <source>
        <dbReference type="EMBL" id="SVD93034.1"/>
    </source>
</evidence>
<sequence>VRNGFSLLTQMRYIMCRIRLFYECYDGTMGFAEHVMRYEDDIAGFIKHWKTGGRIVITEHIDLV</sequence>
<feature type="non-terminal residue" evidence="1">
    <location>
        <position position="1"/>
    </location>
</feature>
<protein>
    <submittedName>
        <fullName evidence="1">Uncharacterized protein</fullName>
    </submittedName>
</protein>
<gene>
    <name evidence="1" type="ORF">METZ01_LOCUS445888</name>
</gene>
<organism evidence="1">
    <name type="scientific">marine metagenome</name>
    <dbReference type="NCBI Taxonomy" id="408172"/>
    <lineage>
        <taxon>unclassified sequences</taxon>
        <taxon>metagenomes</taxon>
        <taxon>ecological metagenomes</taxon>
    </lineage>
</organism>
<name>A0A382ZC10_9ZZZZ</name>
<dbReference type="EMBL" id="UINC01182686">
    <property type="protein sequence ID" value="SVD93034.1"/>
    <property type="molecule type" value="Genomic_DNA"/>
</dbReference>
<reference evidence="1" key="1">
    <citation type="submission" date="2018-05" db="EMBL/GenBank/DDBJ databases">
        <authorList>
            <person name="Lanie J.A."/>
            <person name="Ng W.-L."/>
            <person name="Kazmierczak K.M."/>
            <person name="Andrzejewski T.M."/>
            <person name="Davidsen T.M."/>
            <person name="Wayne K.J."/>
            <person name="Tettelin H."/>
            <person name="Glass J.I."/>
            <person name="Rusch D."/>
            <person name="Podicherti R."/>
            <person name="Tsui H.-C.T."/>
            <person name="Winkler M.E."/>
        </authorList>
    </citation>
    <scope>NUCLEOTIDE SEQUENCE</scope>
</reference>
<accession>A0A382ZC10</accession>